<keyword evidence="3" id="KW-1185">Reference proteome</keyword>
<proteinExistence type="predicted"/>
<evidence type="ECO:0000256" key="1">
    <source>
        <dbReference type="ARBA" id="ARBA00023172"/>
    </source>
</evidence>
<sequence length="103" mass="11147">MPTKLLGHMRRLQAHGQRFAVEFRGDRVGDIKPAWARACQAAGIEGATPHTPRHTAITRAMQAGVPLADESAFFGVAVDILEKVCFHHSPAFQAATAEAMNRA</sequence>
<dbReference type="Proteomes" id="UP000028824">
    <property type="component" value="Unassembled WGS sequence"/>
</dbReference>
<name>A0A086XR54_9RHOB</name>
<dbReference type="InterPro" id="IPR013762">
    <property type="entry name" value="Integrase-like_cat_sf"/>
</dbReference>
<reference evidence="2 3" key="1">
    <citation type="submission" date="2014-03" db="EMBL/GenBank/DDBJ databases">
        <title>Genome of Paenirhodobacter enshiensis DW2-9.</title>
        <authorList>
            <person name="Wang D."/>
            <person name="Wang G."/>
        </authorList>
    </citation>
    <scope>NUCLEOTIDE SEQUENCE [LARGE SCALE GENOMIC DNA]</scope>
    <source>
        <strain evidence="2 3">DW2-9</strain>
    </source>
</reference>
<organism evidence="2 3">
    <name type="scientific">Paenirhodobacter enshiensis</name>
    <dbReference type="NCBI Taxonomy" id="1105367"/>
    <lineage>
        <taxon>Bacteria</taxon>
        <taxon>Pseudomonadati</taxon>
        <taxon>Pseudomonadota</taxon>
        <taxon>Alphaproteobacteria</taxon>
        <taxon>Rhodobacterales</taxon>
        <taxon>Rhodobacter group</taxon>
        <taxon>Paenirhodobacter</taxon>
    </lineage>
</organism>
<dbReference type="EMBL" id="JFZB01000045">
    <property type="protein sequence ID" value="KFI24504.1"/>
    <property type="molecule type" value="Genomic_DNA"/>
</dbReference>
<dbReference type="GO" id="GO:0015074">
    <property type="term" value="P:DNA integration"/>
    <property type="evidence" value="ECO:0007669"/>
    <property type="project" value="InterPro"/>
</dbReference>
<evidence type="ECO:0000313" key="3">
    <source>
        <dbReference type="Proteomes" id="UP000028824"/>
    </source>
</evidence>
<gene>
    <name evidence="2" type="ORF">CG50_10100</name>
</gene>
<comment type="caution">
    <text evidence="2">The sequence shown here is derived from an EMBL/GenBank/DDBJ whole genome shotgun (WGS) entry which is preliminary data.</text>
</comment>
<dbReference type="SUPFAM" id="SSF56349">
    <property type="entry name" value="DNA breaking-rejoining enzymes"/>
    <property type="match status" value="1"/>
</dbReference>
<dbReference type="OrthoDB" id="9808346at2"/>
<evidence type="ECO:0000313" key="2">
    <source>
        <dbReference type="EMBL" id="KFI24504.1"/>
    </source>
</evidence>
<dbReference type="Gene3D" id="1.10.443.10">
    <property type="entry name" value="Intergrase catalytic core"/>
    <property type="match status" value="1"/>
</dbReference>
<dbReference type="RefSeq" id="WP_051910041.1">
    <property type="nucleotide sequence ID" value="NZ_JFZB01000045.1"/>
</dbReference>
<dbReference type="eggNOG" id="COG0582">
    <property type="taxonomic scope" value="Bacteria"/>
</dbReference>
<evidence type="ECO:0008006" key="4">
    <source>
        <dbReference type="Google" id="ProtNLM"/>
    </source>
</evidence>
<dbReference type="InterPro" id="IPR011010">
    <property type="entry name" value="DNA_brk_join_enz"/>
</dbReference>
<accession>A0A086XR54</accession>
<keyword evidence="1" id="KW-0233">DNA recombination</keyword>
<protein>
    <recommendedName>
        <fullName evidence="4">Tyr recombinase domain-containing protein</fullName>
    </recommendedName>
</protein>
<dbReference type="GO" id="GO:0003677">
    <property type="term" value="F:DNA binding"/>
    <property type="evidence" value="ECO:0007669"/>
    <property type="project" value="InterPro"/>
</dbReference>
<dbReference type="AlphaFoldDB" id="A0A086XR54"/>
<dbReference type="GO" id="GO:0006310">
    <property type="term" value="P:DNA recombination"/>
    <property type="evidence" value="ECO:0007669"/>
    <property type="project" value="UniProtKB-KW"/>
</dbReference>